<reference evidence="3" key="1">
    <citation type="journal article" date="2014" name="Proc. Natl. Acad. Sci. U.S.A.">
        <title>Extensive sampling of basidiomycete genomes demonstrates inadequacy of the white-rot/brown-rot paradigm for wood decay fungi.</title>
        <authorList>
            <person name="Riley R."/>
            <person name="Salamov A.A."/>
            <person name="Brown D.W."/>
            <person name="Nagy L.G."/>
            <person name="Floudas D."/>
            <person name="Held B.W."/>
            <person name="Levasseur A."/>
            <person name="Lombard V."/>
            <person name="Morin E."/>
            <person name="Otillar R."/>
            <person name="Lindquist E.A."/>
            <person name="Sun H."/>
            <person name="LaButti K.M."/>
            <person name="Schmutz J."/>
            <person name="Jabbour D."/>
            <person name="Luo H."/>
            <person name="Baker S.E."/>
            <person name="Pisabarro A.G."/>
            <person name="Walton J.D."/>
            <person name="Blanchette R.A."/>
            <person name="Henrissat B."/>
            <person name="Martin F."/>
            <person name="Cullen D."/>
            <person name="Hibbett D.S."/>
            <person name="Grigoriev I.V."/>
        </authorList>
    </citation>
    <scope>NUCLEOTIDE SEQUENCE [LARGE SCALE GENOMIC DNA]</scope>
    <source>
        <strain evidence="3">PC15</strain>
    </source>
</reference>
<sequence>MSQENSLSIPATMDSPSSLVSPSKEPQDIRDKYRSLKRRFMELEDSPVELQRNVRMREERNILLERIAEIESQPGFVVPPDVSSSATPPHLPTIPPSPLSEPLDGQNGIDGQRTSASLEPTSSDNINQGRHSRRKPISEGGSPHTRRTTRSSSSQNRSAGSAPNASDPSPRPRGRVEAGVSGNEAAQGSVYLIYKLLYTH</sequence>
<feature type="compositionally biased region" description="Polar residues" evidence="1">
    <location>
        <begin position="112"/>
        <end position="129"/>
    </location>
</feature>
<feature type="compositionally biased region" description="Pro residues" evidence="1">
    <location>
        <begin position="89"/>
        <end position="99"/>
    </location>
</feature>
<dbReference type="EMBL" id="KL198010">
    <property type="protein sequence ID" value="KDQ25693.1"/>
    <property type="molecule type" value="Genomic_DNA"/>
</dbReference>
<dbReference type="AlphaFoldDB" id="A0A067NCD4"/>
<feature type="region of interest" description="Disordered" evidence="1">
    <location>
        <begin position="71"/>
        <end position="185"/>
    </location>
</feature>
<accession>A0A067NCD4</accession>
<proteinExistence type="predicted"/>
<gene>
    <name evidence="2" type="ORF">PLEOSDRAFT_1090125</name>
</gene>
<protein>
    <submittedName>
        <fullName evidence="2">Uncharacterized protein</fullName>
    </submittedName>
</protein>
<evidence type="ECO:0000256" key="1">
    <source>
        <dbReference type="SAM" id="MobiDB-lite"/>
    </source>
</evidence>
<feature type="compositionally biased region" description="Polar residues" evidence="1">
    <location>
        <begin position="155"/>
        <end position="167"/>
    </location>
</feature>
<organism evidence="2 3">
    <name type="scientific">Pleurotus ostreatus (strain PC15)</name>
    <name type="common">Oyster mushroom</name>
    <dbReference type="NCBI Taxonomy" id="1137138"/>
    <lineage>
        <taxon>Eukaryota</taxon>
        <taxon>Fungi</taxon>
        <taxon>Dikarya</taxon>
        <taxon>Basidiomycota</taxon>
        <taxon>Agaricomycotina</taxon>
        <taxon>Agaricomycetes</taxon>
        <taxon>Agaricomycetidae</taxon>
        <taxon>Agaricales</taxon>
        <taxon>Pleurotineae</taxon>
        <taxon>Pleurotaceae</taxon>
        <taxon>Pleurotus</taxon>
    </lineage>
</organism>
<feature type="region of interest" description="Disordered" evidence="1">
    <location>
        <begin position="1"/>
        <end position="30"/>
    </location>
</feature>
<evidence type="ECO:0000313" key="2">
    <source>
        <dbReference type="EMBL" id="KDQ25693.1"/>
    </source>
</evidence>
<evidence type="ECO:0000313" key="3">
    <source>
        <dbReference type="Proteomes" id="UP000027073"/>
    </source>
</evidence>
<name>A0A067NCD4_PLEO1</name>
<dbReference type="Proteomes" id="UP000027073">
    <property type="component" value="Unassembled WGS sequence"/>
</dbReference>
<dbReference type="OrthoDB" id="3259745at2759"/>
<feature type="compositionally biased region" description="Polar residues" evidence="1">
    <location>
        <begin position="1"/>
        <end position="21"/>
    </location>
</feature>
<dbReference type="HOGENOM" id="CLU_1366748_0_0_1"/>
<dbReference type="VEuPathDB" id="FungiDB:PLEOSDRAFT_1090125"/>
<dbReference type="InParanoid" id="A0A067NCD4"/>